<feature type="region of interest" description="Disordered" evidence="1">
    <location>
        <begin position="24"/>
        <end position="97"/>
    </location>
</feature>
<dbReference type="PANTHER" id="PTHR34706:SF1">
    <property type="entry name" value="VWFA DOMAIN-CONTAINING PROTEIN"/>
    <property type="match status" value="1"/>
</dbReference>
<feature type="compositionally biased region" description="Polar residues" evidence="1">
    <location>
        <begin position="44"/>
        <end position="54"/>
    </location>
</feature>
<dbReference type="PANTHER" id="PTHR34706">
    <property type="entry name" value="SLR1338 PROTEIN"/>
    <property type="match status" value="1"/>
</dbReference>
<dbReference type="PROSITE" id="PS50234">
    <property type="entry name" value="VWFA"/>
    <property type="match status" value="1"/>
</dbReference>
<feature type="domain" description="VWFA" evidence="2">
    <location>
        <begin position="114"/>
        <end position="273"/>
    </location>
</feature>
<feature type="compositionally biased region" description="Polar residues" evidence="1">
    <location>
        <begin position="82"/>
        <end position="97"/>
    </location>
</feature>
<protein>
    <recommendedName>
        <fullName evidence="2">VWFA domain-containing protein</fullName>
    </recommendedName>
</protein>
<evidence type="ECO:0000313" key="3">
    <source>
        <dbReference type="EMBL" id="KAL2038952.1"/>
    </source>
</evidence>
<dbReference type="InterPro" id="IPR002035">
    <property type="entry name" value="VWF_A"/>
</dbReference>
<proteinExistence type="predicted"/>
<dbReference type="SMART" id="SM00327">
    <property type="entry name" value="VWA"/>
    <property type="match status" value="1"/>
</dbReference>
<accession>A0ABR3ZZ32</accession>
<evidence type="ECO:0000313" key="4">
    <source>
        <dbReference type="Proteomes" id="UP001590950"/>
    </source>
</evidence>
<keyword evidence="4" id="KW-1185">Reference proteome</keyword>
<dbReference type="Pfam" id="PF00092">
    <property type="entry name" value="VWA"/>
    <property type="match status" value="1"/>
</dbReference>
<dbReference type="InterPro" id="IPR036465">
    <property type="entry name" value="vWFA_dom_sf"/>
</dbReference>
<reference evidence="3 4" key="1">
    <citation type="submission" date="2024-09" db="EMBL/GenBank/DDBJ databases">
        <title>Rethinking Asexuality: The Enigmatic Case of Functional Sexual Genes in Lepraria (Stereocaulaceae).</title>
        <authorList>
            <person name="Doellman M."/>
            <person name="Sun Y."/>
            <person name="Barcenas-Pena A."/>
            <person name="Lumbsch H.T."/>
            <person name="Grewe F."/>
        </authorList>
    </citation>
    <scope>NUCLEOTIDE SEQUENCE [LARGE SCALE GENOMIC DNA]</scope>
    <source>
        <strain evidence="3 4">Mercado 3170</strain>
    </source>
</reference>
<name>A0ABR3ZZ32_9LECA</name>
<organism evidence="3 4">
    <name type="scientific">Stereocaulon virgatum</name>
    <dbReference type="NCBI Taxonomy" id="373712"/>
    <lineage>
        <taxon>Eukaryota</taxon>
        <taxon>Fungi</taxon>
        <taxon>Dikarya</taxon>
        <taxon>Ascomycota</taxon>
        <taxon>Pezizomycotina</taxon>
        <taxon>Lecanoromycetes</taxon>
        <taxon>OSLEUM clade</taxon>
        <taxon>Lecanoromycetidae</taxon>
        <taxon>Lecanorales</taxon>
        <taxon>Lecanorineae</taxon>
        <taxon>Stereocaulaceae</taxon>
        <taxon>Stereocaulon</taxon>
    </lineage>
</organism>
<evidence type="ECO:0000259" key="2">
    <source>
        <dbReference type="PROSITE" id="PS50234"/>
    </source>
</evidence>
<evidence type="ECO:0000256" key="1">
    <source>
        <dbReference type="SAM" id="MobiDB-lite"/>
    </source>
</evidence>
<dbReference type="EMBL" id="JBEFKJ010000028">
    <property type="protein sequence ID" value="KAL2038952.1"/>
    <property type="molecule type" value="Genomic_DNA"/>
</dbReference>
<dbReference type="Gene3D" id="3.40.50.410">
    <property type="entry name" value="von Willebrand factor, type A domain"/>
    <property type="match status" value="1"/>
</dbReference>
<gene>
    <name evidence="3" type="ORF">N7G274_008292</name>
</gene>
<feature type="compositionally biased region" description="Low complexity" evidence="1">
    <location>
        <begin position="55"/>
        <end position="67"/>
    </location>
</feature>
<dbReference type="SUPFAM" id="SSF53300">
    <property type="entry name" value="vWA-like"/>
    <property type="match status" value="1"/>
</dbReference>
<sequence>MPFILESSGSSLCATSPNTIHSRNMPSFNIFSKKSRKNSGLGRTPSTMSTSSNLSAPKSPFAAFSAPTRRPANPATVENPFATPSNDAPPSYTAPATSLAPSTDNPYAFLTTFDTIFLIDDSGSMAGRSWRETSAALAAITPICTAHDKDGIDIHFLNARDEPSYCNITSPATVQRIFDTVRPSGGTPTGTRLNAILKPYLRECEAKKNNFDAIKPLNIIVITDGVPTDDPESVIVSVAKKLDKLEAPPWQVGIQFFQVGEEKGAAEALEELDDGLKDANDGMRDIVDTVPWKGAQGTGLNADGILKVVLGSVNKRLDRKRVSLDGRPGQGSL</sequence>
<comment type="caution">
    <text evidence="3">The sequence shown here is derived from an EMBL/GenBank/DDBJ whole genome shotgun (WGS) entry which is preliminary data.</text>
</comment>
<dbReference type="Proteomes" id="UP001590950">
    <property type="component" value="Unassembled WGS sequence"/>
</dbReference>